<evidence type="ECO:0000313" key="2">
    <source>
        <dbReference type="EMBL" id="CEK73898.1"/>
    </source>
</evidence>
<accession>A0A0B6ZZ72</accession>
<organism evidence="2">
    <name type="scientific">Arion vulgaris</name>
    <dbReference type="NCBI Taxonomy" id="1028688"/>
    <lineage>
        <taxon>Eukaryota</taxon>
        <taxon>Metazoa</taxon>
        <taxon>Spiralia</taxon>
        <taxon>Lophotrochozoa</taxon>
        <taxon>Mollusca</taxon>
        <taxon>Gastropoda</taxon>
        <taxon>Heterobranchia</taxon>
        <taxon>Euthyneura</taxon>
        <taxon>Panpulmonata</taxon>
        <taxon>Eupulmonata</taxon>
        <taxon>Stylommatophora</taxon>
        <taxon>Helicina</taxon>
        <taxon>Arionoidea</taxon>
        <taxon>Arionidae</taxon>
        <taxon>Arion</taxon>
    </lineage>
</organism>
<name>A0A0B6ZZ72_9EUPU</name>
<proteinExistence type="predicted"/>
<dbReference type="AlphaFoldDB" id="A0A0B6ZZ72"/>
<reference evidence="2" key="1">
    <citation type="submission" date="2014-12" db="EMBL/GenBank/DDBJ databases">
        <title>Insight into the proteome of Arion vulgaris.</title>
        <authorList>
            <person name="Aradska J."/>
            <person name="Bulat T."/>
            <person name="Smidak R."/>
            <person name="Sarate P."/>
            <person name="Gangsoo J."/>
            <person name="Sialana F."/>
            <person name="Bilban M."/>
            <person name="Lubec G."/>
        </authorList>
    </citation>
    <scope>NUCLEOTIDE SEQUENCE</scope>
    <source>
        <tissue evidence="2">Skin</tissue>
    </source>
</reference>
<gene>
    <name evidence="2" type="primary">ORF88795</name>
</gene>
<dbReference type="EMBL" id="HACG01027033">
    <property type="protein sequence ID" value="CEK73898.1"/>
    <property type="molecule type" value="Transcribed_RNA"/>
</dbReference>
<feature type="region of interest" description="Disordered" evidence="1">
    <location>
        <begin position="1"/>
        <end position="20"/>
    </location>
</feature>
<sequence length="54" mass="6102">MKPGPTSRKNEEKCTSSPAQNKKKHFMVLTACKSFSHAGQVGKWYVKKMMTNLT</sequence>
<evidence type="ECO:0000256" key="1">
    <source>
        <dbReference type="SAM" id="MobiDB-lite"/>
    </source>
</evidence>
<protein>
    <submittedName>
        <fullName evidence="2">Uncharacterized protein</fullName>
    </submittedName>
</protein>